<dbReference type="AlphaFoldDB" id="A0A060NKN2"/>
<dbReference type="SUPFAM" id="SSF51726">
    <property type="entry name" value="UROD/MetE-like"/>
    <property type="match status" value="2"/>
</dbReference>
<dbReference type="EMBL" id="AP014569">
    <property type="protein sequence ID" value="BAO83051.1"/>
    <property type="molecule type" value="Genomic_DNA"/>
</dbReference>
<dbReference type="InterPro" id="IPR013215">
    <property type="entry name" value="Cbl-indep_Met_Synth_N"/>
</dbReference>
<dbReference type="HOGENOM" id="CLU_013175_0_0_4"/>
<dbReference type="InterPro" id="IPR038071">
    <property type="entry name" value="UROD/MetE-like_sf"/>
</dbReference>
<evidence type="ECO:0000256" key="11">
    <source>
        <dbReference type="PIRSR" id="PIRSR000382-1"/>
    </source>
</evidence>
<evidence type="ECO:0000256" key="5">
    <source>
        <dbReference type="ARBA" id="ARBA00022605"/>
    </source>
</evidence>
<keyword evidence="10" id="KW-0677">Repeat</keyword>
<feature type="binding site" evidence="10">
    <location>
        <position position="669"/>
    </location>
    <ligand>
        <name>Zn(2+)</name>
        <dbReference type="ChEBI" id="CHEBI:29105"/>
        <note>catalytic</note>
    </ligand>
</feature>
<feature type="binding site" evidence="10">
    <location>
        <position position="647"/>
    </location>
    <ligand>
        <name>Zn(2+)</name>
        <dbReference type="ChEBI" id="CHEBI:29105"/>
        <note>catalytic</note>
    </ligand>
</feature>
<feature type="binding site" evidence="10 11">
    <location>
        <begin position="435"/>
        <end position="437"/>
    </location>
    <ligand>
        <name>L-homocysteine</name>
        <dbReference type="ChEBI" id="CHEBI:58199"/>
    </ligand>
</feature>
<dbReference type="EC" id="2.1.1.14" evidence="10"/>
<dbReference type="UniPathway" id="UPA00051">
    <property type="reaction ID" value="UER00082"/>
</dbReference>
<sequence length="759" mass="85773">MVTTHNLGFPRMGMRRELKFALEAYWRAETDSAALLDCAQALRQRHWAWQDTLDWAPVGDFSLYDHMLDMSFTLGHLPQRAQGFGGDELEHYFRLARGQGRAACCGGAIAAAEMTKWFDTNYHYLVPEFDTQTRFELDDRRLRQQWGEALAQGVRGKPVLIGPVTYLWLGKMRGGGDRLQLLPALLEVYAELLKRLHAWGATWVQIDEPILVQDLDPDWQHAFNLAYHQLKNAPVQILLASYFGGLGDNRYLAANLPVAGLHIDAVRGRDEVSALLNLLPSTKVLSLGVIDGRNVWKTDLYAALGWLEPLAQRLQERLWIAPSCSLLHVPLDLDAEPNLDPSLRGWLSFARQKLQELHLLARALNHGRQSVADQLQLHQHGLIERAQSTRVHRSEVQAALRASNALPAHRPSPYAERARQQQAVLQLPQWPTTTIGSFPQTGAIRQARQRFKSGQIDAAAYEQAMRDEIALCVREQEALGLDVLVHGEAERNDMVEYFGEQLEGFAFTTQGWVQSYGSRCVKPPILYGDVQRRLPMTVHWSRYAQSLTHKPMKGMLTGPVTMLNWSFVRDDQPRELSCRQLALALRAEVLDLEQAGIAVIQIDEPALREGLPLKKADQAAYLDWAVACFGLSANGVRDTTQIHTHMCYAEFNDIIEHIARLDADVITIETARSALDLLEAFERYDYPNAIGPGVYDIHSPNQPEVERMVALLRSAAQRIAPERLWVNPDCGLKTRQWPEVRPALQRMVQAAQQLRQSSR</sequence>
<feature type="binding site" evidence="10">
    <location>
        <position position="488"/>
    </location>
    <ligand>
        <name>L-homocysteine</name>
        <dbReference type="ChEBI" id="CHEBI:58199"/>
    </ligand>
</feature>
<feature type="binding site" evidence="10 11">
    <location>
        <begin position="519"/>
        <end position="520"/>
    </location>
    <ligand>
        <name>5-methyltetrahydropteroyltri-L-glutamate</name>
        <dbReference type="ChEBI" id="CHEBI:58207"/>
    </ligand>
</feature>
<dbReference type="GO" id="GO:0032259">
    <property type="term" value="P:methylation"/>
    <property type="evidence" value="ECO:0007669"/>
    <property type="project" value="UniProtKB-KW"/>
</dbReference>
<feature type="binding site" evidence="10">
    <location>
        <position position="116"/>
    </location>
    <ligand>
        <name>5-methyltetrahydropteroyltri-L-glutamate</name>
        <dbReference type="ChEBI" id="CHEBI:58207"/>
    </ligand>
</feature>
<dbReference type="RefSeq" id="WP_045535261.1">
    <property type="nucleotide sequence ID" value="NZ_AP014569.1"/>
</dbReference>
<evidence type="ECO:0000256" key="3">
    <source>
        <dbReference type="ARBA" id="ARBA00009553"/>
    </source>
</evidence>
<evidence type="ECO:0000256" key="12">
    <source>
        <dbReference type="PIRSR" id="PIRSR000382-2"/>
    </source>
</evidence>
<proteinExistence type="inferred from homology"/>
<dbReference type="HAMAP" id="MF_00172">
    <property type="entry name" value="Meth_synth"/>
    <property type="match status" value="1"/>
</dbReference>
<feature type="binding site" evidence="10">
    <location>
        <position position="730"/>
    </location>
    <ligand>
        <name>Zn(2+)</name>
        <dbReference type="ChEBI" id="CHEBI:29105"/>
        <note>catalytic</note>
    </ligand>
</feature>
<gene>
    <name evidence="10" type="primary">metE</name>
    <name evidence="16" type="ORF">SMCB_0823</name>
</gene>
<evidence type="ECO:0000256" key="9">
    <source>
        <dbReference type="ARBA" id="ARBA00023167"/>
    </source>
</evidence>
<dbReference type="CDD" id="cd03311">
    <property type="entry name" value="CIMS_C_terminal_like"/>
    <property type="match status" value="1"/>
</dbReference>
<feature type="binding site" evidence="10 11">
    <location>
        <position position="603"/>
    </location>
    <ligand>
        <name>L-methionine</name>
        <dbReference type="ChEBI" id="CHEBI:57844"/>
    </ligand>
</feature>
<feature type="domain" description="Cobalamin-independent methionine synthase MetE C-terminal/archaeal" evidence="14">
    <location>
        <begin position="430"/>
        <end position="752"/>
    </location>
</feature>
<keyword evidence="5 10" id="KW-0028">Amino-acid biosynthesis</keyword>
<feature type="binding site" evidence="10 11">
    <location>
        <position position="565"/>
    </location>
    <ligand>
        <name>5-methyltetrahydropteroyltri-L-glutamate</name>
        <dbReference type="ChEBI" id="CHEBI:58207"/>
    </ligand>
</feature>
<comment type="similarity">
    <text evidence="3 10">Belongs to the vitamin-B12 independent methionine synthase family.</text>
</comment>
<protein>
    <recommendedName>
        <fullName evidence="10">5-methyltetrahydropteroyltriglutamate--homocysteine methyltransferase</fullName>
        <ecNumber evidence="10">2.1.1.14</ecNumber>
    </recommendedName>
    <alternativeName>
        <fullName evidence="10">Cobalamin-independent methionine synthase</fullName>
    </alternativeName>
    <alternativeName>
        <fullName evidence="10">Methionine synthase, vitamin-B12 independent isozyme</fullName>
    </alternativeName>
</protein>
<dbReference type="Gene3D" id="3.20.20.210">
    <property type="match status" value="2"/>
</dbReference>
<evidence type="ECO:0000313" key="16">
    <source>
        <dbReference type="EMBL" id="BAO83051.1"/>
    </source>
</evidence>
<dbReference type="GO" id="GO:0008270">
    <property type="term" value="F:zinc ion binding"/>
    <property type="evidence" value="ECO:0007669"/>
    <property type="project" value="InterPro"/>
</dbReference>
<feature type="active site" description="Proton donor" evidence="10 13">
    <location>
        <position position="698"/>
    </location>
</feature>
<feature type="domain" description="Cobalamin-independent methionine synthase MetE N-terminal" evidence="15">
    <location>
        <begin position="4"/>
        <end position="314"/>
    </location>
</feature>
<comment type="pathway">
    <text evidence="2 10">Amino-acid biosynthesis; L-methionine biosynthesis via de novo pathway; L-methionine from L-homocysteine (MetE route): step 1/1.</text>
</comment>
<evidence type="ECO:0000256" key="6">
    <source>
        <dbReference type="ARBA" id="ARBA00022679"/>
    </source>
</evidence>
<dbReference type="NCBIfam" id="NF003556">
    <property type="entry name" value="PRK05222.1"/>
    <property type="match status" value="1"/>
</dbReference>
<keyword evidence="4 10" id="KW-0489">Methyltransferase</keyword>
<feature type="binding site" evidence="12">
    <location>
        <position position="647"/>
    </location>
    <ligand>
        <name>Zn(2+)</name>
        <dbReference type="ChEBI" id="CHEBI:29105"/>
        <label>1</label>
        <note>catalytic</note>
    </ligand>
</feature>
<reference evidence="16 17" key="1">
    <citation type="journal article" date="2014" name="Nat. Commun.">
        <title>Physiological and genomic features of highly alkaliphilic hydrogen-utilizing Betaproteobacteria from a continental serpentinizing site.</title>
        <authorList>
            <person name="Suzuki S."/>
            <person name="Kuenen J.G."/>
            <person name="Schipper K."/>
            <person name="van der Velde S."/>
            <person name="Ishii S."/>
            <person name="Wu A."/>
            <person name="Sorokin D.Y."/>
            <person name="Tenney A."/>
            <person name="Meng X.Y."/>
            <person name="Morrill P.L."/>
            <person name="Kamagata Y."/>
            <person name="Muyzer G."/>
            <person name="Nealson K.H."/>
        </authorList>
    </citation>
    <scope>NUCLEOTIDE SEQUENCE [LARGE SCALE GENOMIC DNA]</scope>
    <source>
        <strain evidence="16 17">B1</strain>
    </source>
</reference>
<keyword evidence="8 10" id="KW-0862">Zinc</keyword>
<dbReference type="InterPro" id="IPR002629">
    <property type="entry name" value="Met_Synth_C/arc"/>
</dbReference>
<feature type="binding site" evidence="11">
    <location>
        <position position="121"/>
    </location>
    <ligand>
        <name>5-methyltetrahydropteroyltri-L-glutamate</name>
        <dbReference type="ChEBI" id="CHEBI:58207"/>
    </ligand>
</feature>
<dbReference type="OrthoDB" id="244285at2"/>
<evidence type="ECO:0000256" key="4">
    <source>
        <dbReference type="ARBA" id="ARBA00022603"/>
    </source>
</evidence>
<evidence type="ECO:0000259" key="14">
    <source>
        <dbReference type="Pfam" id="PF01717"/>
    </source>
</evidence>
<dbReference type="GO" id="GO:0009086">
    <property type="term" value="P:methionine biosynthetic process"/>
    <property type="evidence" value="ECO:0007669"/>
    <property type="project" value="UniProtKB-UniRule"/>
</dbReference>
<comment type="function">
    <text evidence="1 10">Catalyzes the transfer of a methyl group from 5-methyltetrahydrofolate to homocysteine resulting in methionine formation.</text>
</comment>
<evidence type="ECO:0000256" key="7">
    <source>
        <dbReference type="ARBA" id="ARBA00022723"/>
    </source>
</evidence>
<comment type="catalytic activity">
    <reaction evidence="10">
        <text>5-methyltetrahydropteroyltri-L-glutamate + L-homocysteine = tetrahydropteroyltri-L-glutamate + L-methionine</text>
        <dbReference type="Rhea" id="RHEA:21196"/>
        <dbReference type="ChEBI" id="CHEBI:57844"/>
        <dbReference type="ChEBI" id="CHEBI:58140"/>
        <dbReference type="ChEBI" id="CHEBI:58199"/>
        <dbReference type="ChEBI" id="CHEBI:58207"/>
        <dbReference type="EC" id="2.1.1.14"/>
    </reaction>
</comment>
<dbReference type="PIRSF" id="PIRSF000382">
    <property type="entry name" value="MeTrfase_B12_ind"/>
    <property type="match status" value="1"/>
</dbReference>
<dbReference type="Proteomes" id="UP000066014">
    <property type="component" value="Chromosome"/>
</dbReference>
<feature type="binding site" evidence="10">
    <location>
        <begin position="16"/>
        <end position="19"/>
    </location>
    <ligand>
        <name>5-methyltetrahydropteroyltri-L-glutamate</name>
        <dbReference type="ChEBI" id="CHEBI:58207"/>
    </ligand>
</feature>
<comment type="cofactor">
    <cofactor evidence="10">
        <name>Zn(2+)</name>
        <dbReference type="ChEBI" id="CHEBI:29105"/>
    </cofactor>
    <text evidence="10">Binds 1 zinc ion per subunit.</text>
</comment>
<dbReference type="STRING" id="1458426.SMCB_0823"/>
<evidence type="ECO:0000256" key="13">
    <source>
        <dbReference type="PIRSR" id="PIRSR000382-3"/>
    </source>
</evidence>
<evidence type="ECO:0000259" key="15">
    <source>
        <dbReference type="Pfam" id="PF08267"/>
    </source>
</evidence>
<evidence type="ECO:0000256" key="10">
    <source>
        <dbReference type="HAMAP-Rule" id="MF_00172"/>
    </source>
</evidence>
<dbReference type="KEGG" id="cbab:SMCB_0823"/>
<feature type="binding site" evidence="12">
    <location>
        <position position="669"/>
    </location>
    <ligand>
        <name>Zn(2+)</name>
        <dbReference type="ChEBI" id="CHEBI:29105"/>
        <label>1</label>
        <note>catalytic</note>
    </ligand>
</feature>
<feature type="binding site" evidence="11">
    <location>
        <position position="19"/>
    </location>
    <ligand>
        <name>5-methyltetrahydropteroyltri-L-glutamate</name>
        <dbReference type="ChEBI" id="CHEBI:58207"/>
    </ligand>
</feature>
<feature type="binding site" evidence="10">
    <location>
        <position position="645"/>
    </location>
    <ligand>
        <name>Zn(2+)</name>
        <dbReference type="ChEBI" id="CHEBI:29105"/>
        <note>catalytic</note>
    </ligand>
</feature>
<dbReference type="Pfam" id="PF01717">
    <property type="entry name" value="Meth_synt_2"/>
    <property type="match status" value="1"/>
</dbReference>
<evidence type="ECO:0000256" key="8">
    <source>
        <dbReference type="ARBA" id="ARBA00022833"/>
    </source>
</evidence>
<name>A0A060NKN2_9BURK</name>
<dbReference type="CDD" id="cd03312">
    <property type="entry name" value="CIMS_N_terminal_like"/>
    <property type="match status" value="1"/>
</dbReference>
<keyword evidence="17" id="KW-1185">Reference proteome</keyword>
<accession>A0A060NKN2</accession>
<feature type="binding site" evidence="10 11">
    <location>
        <position position="603"/>
    </location>
    <ligand>
        <name>L-homocysteine</name>
        <dbReference type="ChEBI" id="CHEBI:58199"/>
    </ligand>
</feature>
<feature type="binding site" evidence="12">
    <location>
        <position position="645"/>
    </location>
    <ligand>
        <name>Zn(2+)</name>
        <dbReference type="ChEBI" id="CHEBI:29105"/>
        <label>1</label>
        <note>catalytic</note>
    </ligand>
</feature>
<dbReference type="InterPro" id="IPR006276">
    <property type="entry name" value="Cobalamin-indep_Met_synthase"/>
</dbReference>
<feature type="binding site" evidence="12">
    <location>
        <position position="730"/>
    </location>
    <ligand>
        <name>Zn(2+)</name>
        <dbReference type="ChEBI" id="CHEBI:29105"/>
        <label>1</label>
        <note>catalytic</note>
    </ligand>
</feature>
<feature type="binding site" evidence="10 11">
    <location>
        <position position="488"/>
    </location>
    <ligand>
        <name>L-methionine</name>
        <dbReference type="ChEBI" id="CHEBI:57844"/>
    </ligand>
</feature>
<dbReference type="GO" id="GO:0003871">
    <property type="term" value="F:5-methyltetrahydropteroyltriglutamate-homocysteine S-methyltransferase activity"/>
    <property type="evidence" value="ECO:0007669"/>
    <property type="project" value="UniProtKB-UniRule"/>
</dbReference>
<keyword evidence="6 10" id="KW-0808">Transferase</keyword>
<keyword evidence="9 10" id="KW-0486">Methionine biosynthesis</keyword>
<evidence type="ECO:0000256" key="1">
    <source>
        <dbReference type="ARBA" id="ARBA00002777"/>
    </source>
</evidence>
<dbReference type="PANTHER" id="PTHR30519">
    <property type="entry name" value="5-METHYLTETRAHYDROPTEROYLTRIGLUTAMATE--HOMOCYSTEINE METHYLTRANSFERASE"/>
    <property type="match status" value="1"/>
</dbReference>
<comment type="cofactor">
    <cofactor evidence="12">
        <name>Zn(2+)</name>
        <dbReference type="ChEBI" id="CHEBI:29105"/>
    </cofactor>
    <text evidence="12">Binds 2 Zn(2+) ions per subunit.</text>
</comment>
<feature type="binding site" evidence="10 11">
    <location>
        <begin position="435"/>
        <end position="437"/>
    </location>
    <ligand>
        <name>L-methionine</name>
        <dbReference type="ChEBI" id="CHEBI:57844"/>
    </ligand>
</feature>
<dbReference type="Pfam" id="PF08267">
    <property type="entry name" value="Meth_synt_1"/>
    <property type="match status" value="1"/>
</dbReference>
<evidence type="ECO:0000256" key="2">
    <source>
        <dbReference type="ARBA" id="ARBA00004681"/>
    </source>
</evidence>
<organism evidence="16 17">
    <name type="scientific">Serpentinimonas maccroryi</name>
    <dbReference type="NCBI Taxonomy" id="1458426"/>
    <lineage>
        <taxon>Bacteria</taxon>
        <taxon>Pseudomonadati</taxon>
        <taxon>Pseudomonadota</taxon>
        <taxon>Betaproteobacteria</taxon>
        <taxon>Burkholderiales</taxon>
        <taxon>Comamonadaceae</taxon>
        <taxon>Serpentinimonas</taxon>
    </lineage>
</organism>
<evidence type="ECO:0000313" key="17">
    <source>
        <dbReference type="Proteomes" id="UP000066014"/>
    </source>
</evidence>
<keyword evidence="7 10" id="KW-0479">Metal-binding</keyword>
<feature type="binding site" evidence="10">
    <location>
        <position position="609"/>
    </location>
    <ligand>
        <name>5-methyltetrahydropteroyltri-L-glutamate</name>
        <dbReference type="ChEBI" id="CHEBI:58207"/>
    </ligand>
</feature>
<dbReference type="NCBIfam" id="TIGR01371">
    <property type="entry name" value="met_syn_B12ind"/>
    <property type="match status" value="1"/>
</dbReference>